<accession>A0A4Y3PIV5</accession>
<dbReference type="InterPro" id="IPR025736">
    <property type="entry name" value="PucR_C-HTH_dom"/>
</dbReference>
<feature type="domain" description="CdaR GGDEF-like" evidence="4">
    <location>
        <begin position="310"/>
        <end position="443"/>
    </location>
</feature>
<dbReference type="PANTHER" id="PTHR33744:SF1">
    <property type="entry name" value="DNA-BINDING TRANSCRIPTIONAL ACTIVATOR ADER"/>
    <property type="match status" value="1"/>
</dbReference>
<organism evidence="5 6">
    <name type="scientific">Brevibacillus parabrevis</name>
    <dbReference type="NCBI Taxonomy" id="54914"/>
    <lineage>
        <taxon>Bacteria</taxon>
        <taxon>Bacillati</taxon>
        <taxon>Bacillota</taxon>
        <taxon>Bacilli</taxon>
        <taxon>Bacillales</taxon>
        <taxon>Paenibacillaceae</taxon>
        <taxon>Brevibacillus</taxon>
    </lineage>
</organism>
<dbReference type="Proteomes" id="UP000316882">
    <property type="component" value="Unassembled WGS sequence"/>
</dbReference>
<dbReference type="InterPro" id="IPR029016">
    <property type="entry name" value="GAF-like_dom_sf"/>
</dbReference>
<dbReference type="InterPro" id="IPR042070">
    <property type="entry name" value="PucR_C-HTH_sf"/>
</dbReference>
<dbReference type="AlphaFoldDB" id="A0A4Y3PIV5"/>
<dbReference type="Gene3D" id="3.30.450.40">
    <property type="match status" value="1"/>
</dbReference>
<protein>
    <submittedName>
        <fullName evidence="5">CdaR family transcriptional regulator</fullName>
    </submittedName>
</protein>
<feature type="domain" description="Purine catabolism PurC-like" evidence="2">
    <location>
        <begin position="8"/>
        <end position="128"/>
    </location>
</feature>
<dbReference type="PANTHER" id="PTHR33744">
    <property type="entry name" value="CARBOHYDRATE DIACID REGULATOR"/>
    <property type="match status" value="1"/>
</dbReference>
<dbReference type="Pfam" id="PF17853">
    <property type="entry name" value="GGDEF_2"/>
    <property type="match status" value="1"/>
</dbReference>
<dbReference type="EMBL" id="BJMH01000013">
    <property type="protein sequence ID" value="GEB33363.1"/>
    <property type="molecule type" value="Genomic_DNA"/>
</dbReference>
<dbReference type="Pfam" id="PF07905">
    <property type="entry name" value="PucR"/>
    <property type="match status" value="1"/>
</dbReference>
<evidence type="ECO:0000256" key="1">
    <source>
        <dbReference type="ARBA" id="ARBA00006754"/>
    </source>
</evidence>
<dbReference type="InterPro" id="IPR012914">
    <property type="entry name" value="PucR_dom"/>
</dbReference>
<comment type="similarity">
    <text evidence="1">Belongs to the CdaR family.</text>
</comment>
<comment type="caution">
    <text evidence="5">The sequence shown here is derived from an EMBL/GenBank/DDBJ whole genome shotgun (WGS) entry which is preliminary data.</text>
</comment>
<evidence type="ECO:0000313" key="6">
    <source>
        <dbReference type="Proteomes" id="UP000316882"/>
    </source>
</evidence>
<evidence type="ECO:0000259" key="3">
    <source>
        <dbReference type="Pfam" id="PF13556"/>
    </source>
</evidence>
<sequence>MGITVQQMLRLDALQSLRVIAGFDGLDRIINQVNVLEMPITEVEHLVLGGELVLTTFHSLKDDLEAQVNTIKKLAENGAAALGIHPMIADKIMQKAIVEAANISGLPVILLPPAMPYATVFSAVLGTILNRQSQLLKQSEEINREMTRVILHGGDVNAIAKTLTGLIKQPVMITDDMFEILALGSKEAEEHLFLKKCLLMTEMSERIQFDKAGNWTHDSALEMVFHSSLFEIEGRSVRLIVMPAGVISDPLGYIFTLEMGAFLQELDFIAISHASTAVALEIAKQRAITEAKRRMRSDFLTEMFEGKYVREEDLYERARAVGLNLVKKHMVLVMRFDFSDGLEKEMGKLESRIHAAVRSTINQHAPKCNFVVKGDMLVIFIHFDRQFDKQHSQQEAKNLAVLLKEAIEAGSGKARVSAGIGGFYPSPLNLDQSYREALQALELGCKMFGTGSITAVNELGVFGILGEISGKLLDQFTAGLLDQLYQYDAKNQTDLVKTVEAYLDEKEIFTDVAKRLFVHPNTVKYRIEKVKEILGFDPFKKPEERLNFHLALKARKLLP</sequence>
<keyword evidence="6" id="KW-1185">Reference proteome</keyword>
<gene>
    <name evidence="5" type="ORF">BPA01_29430</name>
</gene>
<evidence type="ECO:0000259" key="4">
    <source>
        <dbReference type="Pfam" id="PF17853"/>
    </source>
</evidence>
<dbReference type="InterPro" id="IPR051448">
    <property type="entry name" value="CdaR-like_regulators"/>
</dbReference>
<reference evidence="5 6" key="1">
    <citation type="submission" date="2019-06" db="EMBL/GenBank/DDBJ databases">
        <title>Whole genome shotgun sequence of Brevibacillus parabrevis NBRC 12334.</title>
        <authorList>
            <person name="Hosoyama A."/>
            <person name="Uohara A."/>
            <person name="Ohji S."/>
            <person name="Ichikawa N."/>
        </authorList>
    </citation>
    <scope>NUCLEOTIDE SEQUENCE [LARGE SCALE GENOMIC DNA]</scope>
    <source>
        <strain evidence="5 6">NBRC 12334</strain>
    </source>
</reference>
<feature type="domain" description="PucR C-terminal helix-turn-helix" evidence="3">
    <location>
        <begin position="495"/>
        <end position="554"/>
    </location>
</feature>
<dbReference type="Gene3D" id="1.10.10.2840">
    <property type="entry name" value="PucR C-terminal helix-turn-helix domain"/>
    <property type="match status" value="1"/>
</dbReference>
<name>A0A4Y3PIV5_BREPA</name>
<dbReference type="Pfam" id="PF13556">
    <property type="entry name" value="HTH_30"/>
    <property type="match status" value="1"/>
</dbReference>
<evidence type="ECO:0000259" key="2">
    <source>
        <dbReference type="Pfam" id="PF07905"/>
    </source>
</evidence>
<dbReference type="InterPro" id="IPR041522">
    <property type="entry name" value="CdaR_GGDEF"/>
</dbReference>
<proteinExistence type="inferred from homology"/>
<dbReference type="RefSeq" id="WP_122963694.1">
    <property type="nucleotide sequence ID" value="NZ_BJMH01000013.1"/>
</dbReference>
<evidence type="ECO:0000313" key="5">
    <source>
        <dbReference type="EMBL" id="GEB33363.1"/>
    </source>
</evidence>